<dbReference type="Proteomes" id="UP001500266">
    <property type="component" value="Unassembled WGS sequence"/>
</dbReference>
<evidence type="ECO:0000313" key="2">
    <source>
        <dbReference type="EMBL" id="GAA4134324.1"/>
    </source>
</evidence>
<gene>
    <name evidence="2" type="ORF">GCM10022416_15950</name>
</gene>
<proteinExistence type="predicted"/>
<feature type="region of interest" description="Disordered" evidence="1">
    <location>
        <begin position="48"/>
        <end position="73"/>
    </location>
</feature>
<name>A0ABP7YCY9_9ACTN</name>
<reference evidence="3" key="1">
    <citation type="journal article" date="2019" name="Int. J. Syst. Evol. Microbiol.">
        <title>The Global Catalogue of Microorganisms (GCM) 10K type strain sequencing project: providing services to taxonomists for standard genome sequencing and annotation.</title>
        <authorList>
            <consortium name="The Broad Institute Genomics Platform"/>
            <consortium name="The Broad Institute Genome Sequencing Center for Infectious Disease"/>
            <person name="Wu L."/>
            <person name="Ma J."/>
        </authorList>
    </citation>
    <scope>NUCLEOTIDE SEQUENCE [LARGE SCALE GENOMIC DNA]</scope>
    <source>
        <strain evidence="3">JCM 17316</strain>
    </source>
</reference>
<feature type="compositionally biased region" description="Basic and acidic residues" evidence="1">
    <location>
        <begin position="1"/>
        <end position="16"/>
    </location>
</feature>
<accession>A0ABP7YCY9</accession>
<protein>
    <submittedName>
        <fullName evidence="2">Uncharacterized protein</fullName>
    </submittedName>
</protein>
<evidence type="ECO:0000313" key="3">
    <source>
        <dbReference type="Proteomes" id="UP001500266"/>
    </source>
</evidence>
<evidence type="ECO:0000256" key="1">
    <source>
        <dbReference type="SAM" id="MobiDB-lite"/>
    </source>
</evidence>
<feature type="region of interest" description="Disordered" evidence="1">
    <location>
        <begin position="1"/>
        <end position="28"/>
    </location>
</feature>
<sequence length="73" mass="7720">MPHAPDSGHCRSRPIDSRPGSDSPSKQRFCALGRVGGRTVPAWISMGPAAAHKRPDGRVAQSLTMDMENPAGP</sequence>
<organism evidence="2 3">
    <name type="scientific">Actinomadura keratinilytica</name>
    <dbReference type="NCBI Taxonomy" id="547461"/>
    <lineage>
        <taxon>Bacteria</taxon>
        <taxon>Bacillati</taxon>
        <taxon>Actinomycetota</taxon>
        <taxon>Actinomycetes</taxon>
        <taxon>Streptosporangiales</taxon>
        <taxon>Thermomonosporaceae</taxon>
        <taxon>Actinomadura</taxon>
    </lineage>
</organism>
<dbReference type="EMBL" id="BAABDO010000015">
    <property type="protein sequence ID" value="GAA4134324.1"/>
    <property type="molecule type" value="Genomic_DNA"/>
</dbReference>
<keyword evidence="3" id="KW-1185">Reference proteome</keyword>
<comment type="caution">
    <text evidence="2">The sequence shown here is derived from an EMBL/GenBank/DDBJ whole genome shotgun (WGS) entry which is preliminary data.</text>
</comment>